<name>A0A379F993_PROVU</name>
<gene>
    <name evidence="1" type="ORF">NCTC10376_02094</name>
</gene>
<reference evidence="1 2" key="1">
    <citation type="submission" date="2018-06" db="EMBL/GenBank/DDBJ databases">
        <authorList>
            <consortium name="Pathogen Informatics"/>
            <person name="Doyle S."/>
        </authorList>
    </citation>
    <scope>NUCLEOTIDE SEQUENCE [LARGE SCALE GENOMIC DNA]</scope>
    <source>
        <strain evidence="1 2">NCTC10376</strain>
    </source>
</reference>
<dbReference type="AlphaFoldDB" id="A0A379F993"/>
<proteinExistence type="predicted"/>
<dbReference type="Proteomes" id="UP000254331">
    <property type="component" value="Unassembled WGS sequence"/>
</dbReference>
<accession>A0A379F993</accession>
<sequence>MVLSVEIFKYEMDLGKLEVISTLSHYLFFALDKVSHLFSSDKEVRFLAI</sequence>
<evidence type="ECO:0000313" key="1">
    <source>
        <dbReference type="EMBL" id="SUC16204.1"/>
    </source>
</evidence>
<evidence type="ECO:0000313" key="2">
    <source>
        <dbReference type="Proteomes" id="UP000254331"/>
    </source>
</evidence>
<protein>
    <submittedName>
        <fullName evidence="1">Uncharacterized protein</fullName>
    </submittedName>
</protein>
<organism evidence="1 2">
    <name type="scientific">Proteus vulgaris</name>
    <dbReference type="NCBI Taxonomy" id="585"/>
    <lineage>
        <taxon>Bacteria</taxon>
        <taxon>Pseudomonadati</taxon>
        <taxon>Pseudomonadota</taxon>
        <taxon>Gammaproteobacteria</taxon>
        <taxon>Enterobacterales</taxon>
        <taxon>Morganellaceae</taxon>
        <taxon>Proteus</taxon>
    </lineage>
</organism>
<dbReference type="EMBL" id="UGTW01000001">
    <property type="protein sequence ID" value="SUC16204.1"/>
    <property type="molecule type" value="Genomic_DNA"/>
</dbReference>